<accession>H8MGJ3</accession>
<dbReference type="SUPFAM" id="SSF49464">
    <property type="entry name" value="Carboxypeptidase regulatory domain-like"/>
    <property type="match status" value="1"/>
</dbReference>
<evidence type="ECO:0000313" key="4">
    <source>
        <dbReference type="Proteomes" id="UP000007587"/>
    </source>
</evidence>
<dbReference type="InterPro" id="IPR051417">
    <property type="entry name" value="SDr/BOS_complex"/>
</dbReference>
<dbReference type="PROSITE" id="PS51257">
    <property type="entry name" value="PROKAR_LIPOPROTEIN"/>
    <property type="match status" value="1"/>
</dbReference>
<name>H8MGJ3_CORCM</name>
<keyword evidence="4" id="KW-1185">Reference proteome</keyword>
<dbReference type="PANTHER" id="PTHR23303">
    <property type="entry name" value="CARBOXYPEPTIDASE REGULATORY REGION-CONTAINING"/>
    <property type="match status" value="1"/>
</dbReference>
<dbReference type="KEGG" id="ccx:COCOR_03255"/>
<dbReference type="OrthoDB" id="5511510at2"/>
<evidence type="ECO:0000256" key="1">
    <source>
        <dbReference type="ARBA" id="ARBA00022729"/>
    </source>
</evidence>
<keyword evidence="3" id="KW-0449">Lipoprotein</keyword>
<feature type="signal peptide" evidence="2">
    <location>
        <begin position="1"/>
        <end position="22"/>
    </location>
</feature>
<dbReference type="PANTHER" id="PTHR23303:SF14">
    <property type="entry name" value="BOS COMPLEX SUBUNIT NOMO1-RELATED"/>
    <property type="match status" value="1"/>
</dbReference>
<dbReference type="Proteomes" id="UP000007587">
    <property type="component" value="Chromosome"/>
</dbReference>
<evidence type="ECO:0000313" key="3">
    <source>
        <dbReference type="EMBL" id="AFE05109.1"/>
    </source>
</evidence>
<dbReference type="InParanoid" id="H8MGJ3"/>
<keyword evidence="1 2" id="KW-0732">Signal</keyword>
<dbReference type="AlphaFoldDB" id="H8MGJ3"/>
<dbReference type="SUPFAM" id="SSF49452">
    <property type="entry name" value="Starch-binding domain-like"/>
    <property type="match status" value="1"/>
</dbReference>
<dbReference type="Pfam" id="PF13620">
    <property type="entry name" value="CarboxypepD_reg"/>
    <property type="match status" value="2"/>
</dbReference>
<feature type="chain" id="PRO_5003615452" evidence="2">
    <location>
        <begin position="23"/>
        <end position="206"/>
    </location>
</feature>
<gene>
    <name evidence="3" type="ordered locus">COCOR_03255</name>
</gene>
<dbReference type="InterPro" id="IPR013784">
    <property type="entry name" value="Carb-bd-like_fold"/>
</dbReference>
<dbReference type="Gene3D" id="2.60.40.1120">
    <property type="entry name" value="Carboxypeptidase-like, regulatory domain"/>
    <property type="match status" value="2"/>
</dbReference>
<dbReference type="InterPro" id="IPR008969">
    <property type="entry name" value="CarboxyPept-like_regulatory"/>
</dbReference>
<organism evidence="3 4">
    <name type="scientific">Corallococcus coralloides (strain ATCC 25202 / DSM 2259 / NBRC 100086 / M2)</name>
    <name type="common">Myxococcus coralloides</name>
    <dbReference type="NCBI Taxonomy" id="1144275"/>
    <lineage>
        <taxon>Bacteria</taxon>
        <taxon>Pseudomonadati</taxon>
        <taxon>Myxococcota</taxon>
        <taxon>Myxococcia</taxon>
        <taxon>Myxococcales</taxon>
        <taxon>Cystobacterineae</taxon>
        <taxon>Myxococcaceae</taxon>
        <taxon>Corallococcus</taxon>
    </lineage>
</organism>
<dbReference type="RefSeq" id="WP_014396071.1">
    <property type="nucleotide sequence ID" value="NC_017030.1"/>
</dbReference>
<dbReference type="eggNOG" id="COG4932">
    <property type="taxonomic scope" value="Bacteria"/>
</dbReference>
<dbReference type="EMBL" id="CP003389">
    <property type="protein sequence ID" value="AFE05109.1"/>
    <property type="molecule type" value="Genomic_DNA"/>
</dbReference>
<reference evidence="4" key="2">
    <citation type="submission" date="2012-03" db="EMBL/GenBank/DDBJ databases">
        <title>Genome sequence of the fruiting myxobacterium Corallococcus coralloides DSM 2259.</title>
        <authorList>
            <person name="Huntley S."/>
            <person name="Zhang Y."/>
            <person name="Treuner-Lange A."/>
            <person name="Sensen C.W."/>
            <person name="Sogaard-Andersen L."/>
        </authorList>
    </citation>
    <scope>NUCLEOTIDE SEQUENCE [LARGE SCALE GENOMIC DNA]</scope>
    <source>
        <strain evidence="4">ATCC 25202 / DSM 2259 / NBRC 100086 / M2</strain>
    </source>
</reference>
<evidence type="ECO:0000256" key="2">
    <source>
        <dbReference type="SAM" id="SignalP"/>
    </source>
</evidence>
<proteinExistence type="predicted"/>
<sequence length="206" mass="22104">MMTLKTRGSVLCALLMAVVLSACDPDAEDPKKDPVGNEPRPGRVTGVVLSEEGDPLKDFEVTLLETDTTVISDAQGKFTFESLKPGNYTLMASGPGYDIEQQEVEVEAGMTIAMSFNLKATLIQVSGKAQDAAGAALVGVYISILDYETNEVLERATTNTSGEFSVDLAPGLYTIEAERDGFKTWSDMLIVIQDMDPVSITLQPEG</sequence>
<protein>
    <submittedName>
        <fullName evidence="3">Putative lipoprotein</fullName>
    </submittedName>
</protein>
<dbReference type="GO" id="GO:0030246">
    <property type="term" value="F:carbohydrate binding"/>
    <property type="evidence" value="ECO:0007669"/>
    <property type="project" value="InterPro"/>
</dbReference>
<reference evidence="3 4" key="1">
    <citation type="journal article" date="2012" name="J. Bacteriol.">
        <title>Complete Genome Sequence of the Fruiting Myxobacterium Corallococcus coralloides DSM 2259.</title>
        <authorList>
            <person name="Huntley S."/>
            <person name="Zhang Y."/>
            <person name="Treuner-Lange A."/>
            <person name="Kneip S."/>
            <person name="Sensen C.W."/>
            <person name="Sogaard-Andersen L."/>
        </authorList>
    </citation>
    <scope>NUCLEOTIDE SEQUENCE [LARGE SCALE GENOMIC DNA]</scope>
    <source>
        <strain evidence="4">ATCC 25202 / DSM 2259 / NBRC 100086 / M2</strain>
    </source>
</reference>
<dbReference type="HOGENOM" id="CLU_1330075_0_0_7"/>
<dbReference type="STRING" id="1144275.COCOR_03255"/>